<keyword evidence="2" id="KW-1185">Reference proteome</keyword>
<accession>A0AAI8B6B5</accession>
<organism evidence="1 2">
    <name type="scientific">Burkholderia oklahomensis</name>
    <dbReference type="NCBI Taxonomy" id="342113"/>
    <lineage>
        <taxon>Bacteria</taxon>
        <taxon>Pseudomonadati</taxon>
        <taxon>Pseudomonadota</taxon>
        <taxon>Betaproteobacteria</taxon>
        <taxon>Burkholderiales</taxon>
        <taxon>Burkholderiaceae</taxon>
        <taxon>Burkholderia</taxon>
        <taxon>pseudomallei group</taxon>
    </lineage>
</organism>
<gene>
    <name evidence="1" type="ORF">DM82_49</name>
</gene>
<dbReference type="KEGG" id="bok:DM82_49"/>
<name>A0AAI8B6B5_9BURK</name>
<dbReference type="EMBL" id="CP008726">
    <property type="protein sequence ID" value="AIO66933.1"/>
    <property type="molecule type" value="Genomic_DNA"/>
</dbReference>
<dbReference type="Proteomes" id="UP000029424">
    <property type="component" value="Chromosome 1"/>
</dbReference>
<sequence>MSSMPCGPGEVGANAVRRRAAADPVWGRALPDAQKKRPEGRVKTRRYSFGRKETSNCVQAV</sequence>
<proteinExistence type="predicted"/>
<dbReference type="AlphaFoldDB" id="A0AAI8B6B5"/>
<evidence type="ECO:0000313" key="2">
    <source>
        <dbReference type="Proteomes" id="UP000029424"/>
    </source>
</evidence>
<evidence type="ECO:0000313" key="1">
    <source>
        <dbReference type="EMBL" id="AIO66933.1"/>
    </source>
</evidence>
<protein>
    <submittedName>
        <fullName evidence="1">Uncharacterized protein</fullName>
    </submittedName>
</protein>
<reference evidence="1 2" key="1">
    <citation type="submission" date="2014-06" db="EMBL/GenBank/DDBJ databases">
        <authorList>
            <person name="Bishop-Lilly K.A."/>
            <person name="Broomall S.M."/>
            <person name="Chain P.S."/>
            <person name="Chertkov O."/>
            <person name="Coyne S.R."/>
            <person name="Daligault H.E."/>
            <person name="Davenport K.W."/>
            <person name="Erkkila T."/>
            <person name="Frey K.G."/>
            <person name="Gibbons H.S."/>
            <person name="Gu W."/>
            <person name="Jaissle J."/>
            <person name="Johnson S.L."/>
            <person name="Koroleva G.I."/>
            <person name="Ladner J.T."/>
            <person name="Lo C.-C."/>
            <person name="Minogue T.D."/>
            <person name="Munk C."/>
            <person name="Palacios G.F."/>
            <person name="Redden C.L."/>
            <person name="Rosenzweig C.N."/>
            <person name="Scholz M.B."/>
            <person name="Teshima H."/>
            <person name="Xu Y."/>
        </authorList>
    </citation>
    <scope>NUCLEOTIDE SEQUENCE [LARGE SCALE GENOMIC DNA]</scope>
    <source>
        <strain evidence="1 2">EO147</strain>
    </source>
</reference>